<reference evidence="2" key="4">
    <citation type="journal article" date="2001" name="Nature">
        <title>Functional annotation of a full-length mouse cDNA collection.</title>
        <authorList>
            <consortium name="The RIKEN Genome Exploration Research Group Phase II Team and the FANTOM Consortium"/>
        </authorList>
    </citation>
    <scope>NUCLEOTIDE SEQUENCE</scope>
    <source>
        <strain evidence="2">C57BL/6J</strain>
        <tissue evidence="2">Lung</tissue>
    </source>
</reference>
<gene>
    <name evidence="3" type="primary">Hivep3</name>
</gene>
<evidence type="ECO:0000256" key="1">
    <source>
        <dbReference type="SAM" id="MobiDB-lite"/>
    </source>
</evidence>
<sequence>GVLGLSVGARRRGCSHAGPLEQPQRSAQVRPPRRSANASLGTSCPRPRAVSAPHRPGGGPVAYPPPRRPADPDCPPIRRDAGLGARVPHLSPCCTRGQISETRRNPGRGKFVDIGAPRGAGS</sequence>
<accession>Q8C312</accession>
<reference evidence="2" key="3">
    <citation type="journal article" date="2000" name="Genome Res.">
        <title>RIKEN integrated sequence analysis (RISA) system--384-format sequencing pipeline with 384 multicapillary sequencer.</title>
        <authorList>
            <person name="Shibata K."/>
            <person name="Itoh M."/>
            <person name="Aizawa K."/>
            <person name="Nagaoka S."/>
            <person name="Sasaki N."/>
            <person name="Carninci P."/>
            <person name="Konno H."/>
            <person name="Akiyama J."/>
            <person name="Nishi K."/>
            <person name="Kitsunai T."/>
            <person name="Tashiro H."/>
            <person name="Itoh M."/>
            <person name="Sumi N."/>
            <person name="Ishii Y."/>
            <person name="Nakamura S."/>
            <person name="Hazama M."/>
            <person name="Nishine T."/>
            <person name="Harada A."/>
            <person name="Yamamoto R."/>
            <person name="Matsumoto H."/>
            <person name="Sakaguchi S."/>
            <person name="Ikegami T."/>
            <person name="Kashiwagi K."/>
            <person name="Fujiwake S."/>
            <person name="Inoue K."/>
            <person name="Togawa Y."/>
            <person name="Izawa M."/>
            <person name="Ohara E."/>
            <person name="Watahiki M."/>
            <person name="Yoneda Y."/>
            <person name="Ishikawa T."/>
            <person name="Ozawa K."/>
            <person name="Tanaka T."/>
            <person name="Matsuura S."/>
            <person name="Kawai J."/>
            <person name="Okazaki Y."/>
            <person name="Muramatsu M."/>
            <person name="Inoue Y."/>
            <person name="Kira A."/>
            <person name="Hayashizaki Y."/>
        </authorList>
    </citation>
    <scope>NUCLEOTIDE SEQUENCE</scope>
    <source>
        <strain evidence="2">C57BL/6J</strain>
        <tissue evidence="2">Lung</tissue>
    </source>
</reference>
<name>Q8C312_MOUSE</name>
<reference evidence="2" key="8">
    <citation type="journal article" date="2005" name="Science">
        <title>Antisense Transcription in the Mammalian Transcriptome.</title>
        <authorList>
            <consortium name="RIKEN Genome Exploration Research Group and Genome Science Group (Genome Network Project Core Group) and the FANTOM Consortium"/>
        </authorList>
    </citation>
    <scope>NUCLEOTIDE SEQUENCE</scope>
    <source>
        <strain evidence="2">C57BL/6J</strain>
        <tissue evidence="2">Lung</tissue>
    </source>
</reference>
<evidence type="ECO:0000313" key="3">
    <source>
        <dbReference type="MGI" id="MGI:106589"/>
    </source>
</evidence>
<proteinExistence type="evidence at transcript level"/>
<dbReference type="AGR" id="MGI:106589"/>
<reference evidence="2" key="7">
    <citation type="journal article" date="2005" name="Science">
        <title>The Transcriptional Landscape of the Mammalian Genome.</title>
        <authorList>
            <consortium name="The FANTOM Consortium"/>
            <consortium name="Riken Genome Exploration Research Group and Genome Science Group (Genome Network Project Core Group)"/>
        </authorList>
    </citation>
    <scope>NUCLEOTIDE SEQUENCE</scope>
    <source>
        <strain evidence="2">C57BL/6J</strain>
        <tissue evidence="2">Lung</tissue>
    </source>
</reference>
<protein>
    <submittedName>
        <fullName evidence="2">Uncharacterized protein</fullName>
    </submittedName>
</protein>
<feature type="compositionally biased region" description="Basic and acidic residues" evidence="1">
    <location>
        <begin position="68"/>
        <end position="81"/>
    </location>
</feature>
<reference evidence="2" key="5">
    <citation type="journal article" date="2002" name="Nature">
        <title>Analysis of the mouse transcriptome based on functional annotation of 60,770 full-length cDNAs.</title>
        <authorList>
            <consortium name="The FANTOM Consortium and the RIKEN Genome Exploration Research Group Phase I and II Team"/>
        </authorList>
    </citation>
    <scope>NUCLEOTIDE SEQUENCE</scope>
    <source>
        <strain evidence="2">C57BL/6J</strain>
        <tissue evidence="2">Lung</tissue>
    </source>
</reference>
<reference evidence="2" key="6">
    <citation type="submission" date="2002-04" db="EMBL/GenBank/DDBJ databases">
        <authorList>
            <person name="Adachi J."/>
            <person name="Aizawa K."/>
            <person name="Akimura T."/>
            <person name="Arakawa T."/>
            <person name="Bono H."/>
            <person name="Carninci P."/>
            <person name="Fukuda S."/>
            <person name="Furuno M."/>
            <person name="Hanagaki T."/>
            <person name="Hara A."/>
            <person name="Hashizume W."/>
            <person name="Hayashida K."/>
            <person name="Hayatsu N."/>
            <person name="Hiramoto K."/>
            <person name="Hiraoka T."/>
            <person name="Hirozane T."/>
            <person name="Hori F."/>
            <person name="Imotani K."/>
            <person name="Ishii Y."/>
            <person name="Itoh M."/>
            <person name="Kagawa I."/>
            <person name="Kasukawa T."/>
            <person name="Katoh H."/>
            <person name="Kawai J."/>
            <person name="Kojima Y."/>
            <person name="Kondo S."/>
            <person name="Konno H."/>
            <person name="Kouda M."/>
            <person name="Koya S."/>
            <person name="Kurihara C."/>
            <person name="Matsuyama T."/>
            <person name="Miyazaki A."/>
            <person name="Murata M."/>
            <person name="Nakamura M."/>
            <person name="Nishi K."/>
            <person name="Nomura K."/>
            <person name="Numazaki R."/>
            <person name="Ohno M."/>
            <person name="Ohsato N."/>
            <person name="Okazaki Y."/>
            <person name="Saito R."/>
            <person name="Saitoh H."/>
            <person name="Sakai C."/>
            <person name="Sakai K."/>
            <person name="Sakazume N."/>
            <person name="Sano H."/>
            <person name="Sasaki D."/>
            <person name="Shibata K."/>
            <person name="Shinagawa A."/>
            <person name="Shiraki T."/>
            <person name="Sogabe Y."/>
            <person name="Tagami M."/>
            <person name="Tagawa A."/>
            <person name="Takahashi F."/>
            <person name="Takaku-Akahira S."/>
            <person name="Takeda Y."/>
            <person name="Tanaka T."/>
            <person name="Tomaru A."/>
            <person name="Toya T."/>
            <person name="Yasunishi A."/>
            <person name="Muramatsu M."/>
            <person name="Hayashizaki Y."/>
        </authorList>
    </citation>
    <scope>NUCLEOTIDE SEQUENCE</scope>
    <source>
        <strain evidence="2">C57BL/6J</strain>
        <tissue evidence="2">Lung</tissue>
    </source>
</reference>
<feature type="region of interest" description="Disordered" evidence="1">
    <location>
        <begin position="1"/>
        <end position="122"/>
    </location>
</feature>
<organism evidence="2">
    <name type="scientific">Mus musculus</name>
    <name type="common">Mouse</name>
    <dbReference type="NCBI Taxonomy" id="10090"/>
    <lineage>
        <taxon>Eukaryota</taxon>
        <taxon>Metazoa</taxon>
        <taxon>Chordata</taxon>
        <taxon>Craniata</taxon>
        <taxon>Vertebrata</taxon>
        <taxon>Euteleostomi</taxon>
        <taxon>Mammalia</taxon>
        <taxon>Eutheria</taxon>
        <taxon>Euarchontoglires</taxon>
        <taxon>Glires</taxon>
        <taxon>Rodentia</taxon>
        <taxon>Myomorpha</taxon>
        <taxon>Muroidea</taxon>
        <taxon>Muridae</taxon>
        <taxon>Murinae</taxon>
        <taxon>Mus</taxon>
        <taxon>Mus</taxon>
    </lineage>
</organism>
<dbReference type="AlphaFoldDB" id="Q8C312"/>
<reference evidence="2" key="1">
    <citation type="journal article" date="1999" name="Methods Enzymol.">
        <title>High-efficiency full-length cDNA cloning.</title>
        <authorList>
            <person name="Carninci P."/>
            <person name="Hayashizaki Y."/>
        </authorList>
    </citation>
    <scope>NUCLEOTIDE SEQUENCE</scope>
    <source>
        <strain evidence="2">C57BL/6J</strain>
        <tissue evidence="2">Lung</tissue>
    </source>
</reference>
<feature type="non-terminal residue" evidence="2">
    <location>
        <position position="1"/>
    </location>
</feature>
<dbReference type="MGI" id="MGI:106589">
    <property type="gene designation" value="Hivep3"/>
</dbReference>
<evidence type="ECO:0000313" key="2">
    <source>
        <dbReference type="EMBL" id="BAC39847.1"/>
    </source>
</evidence>
<reference evidence="2" key="2">
    <citation type="journal article" date="2000" name="Genome Res.">
        <title>Normalization and subtraction of cap-trapper-selected cDNAs to prepare full-length cDNA libraries for rapid discovery of new genes.</title>
        <authorList>
            <person name="Carninci P."/>
            <person name="Shibata Y."/>
            <person name="Hayatsu N."/>
            <person name="Sugahara Y."/>
            <person name="Shibata K."/>
            <person name="Itoh M."/>
            <person name="Konno H."/>
            <person name="Okazaki Y."/>
            <person name="Muramatsu M."/>
            <person name="Hayashizaki Y."/>
        </authorList>
    </citation>
    <scope>NUCLEOTIDE SEQUENCE</scope>
    <source>
        <strain evidence="2">C57BL/6J</strain>
        <tissue evidence="2">Lung</tissue>
    </source>
</reference>
<dbReference type="EMBL" id="AK087330">
    <property type="protein sequence ID" value="BAC39847.1"/>
    <property type="molecule type" value="mRNA"/>
</dbReference>